<evidence type="ECO:0000256" key="1">
    <source>
        <dbReference type="SAM" id="MobiDB-lite"/>
    </source>
</evidence>
<feature type="region of interest" description="Disordered" evidence="1">
    <location>
        <begin position="165"/>
        <end position="215"/>
    </location>
</feature>
<accession>A0A2H1VFB5</accession>
<protein>
    <submittedName>
        <fullName evidence="2">SFRICE_018169</fullName>
    </submittedName>
</protein>
<dbReference type="AlphaFoldDB" id="A0A2H1VFB5"/>
<proteinExistence type="predicted"/>
<name>A0A2H1VFB5_SPOFR</name>
<sequence length="411" mass="46531">MPHLELWRGVLWSATTGGLRRGDASCEGSTGLPDPLNYHRWGPVGLMPDPELPSGFTGAPYSLMGLLRQALNSGISGNNDEVEHYNKNHQSVKARDRAEDVFFYKENKNKKPRYEYPKSPQVQVSKESIVVHLNNNNNVNKASDEYAPLDYSNEDLKSDQYKDNLADDHQNNYFDNNESVEDSSVGIPDNDQQANDPDKKEISAKSVSPPTSFYHHAPAVARNTPCVGDRETAVSAGLRTKIFERFVEEMKAGDTADLLGYNKHIDQAPTYTDLGRRFVPQYKYSEVYKETAAEHNDDLIPEKAPPELVLVVAKESALLGPDKENDLGDIDQKKILRSGVSVYEYIVGREKPNRQATRRLKTKWSYNYWNAVWKEDVNVKSPLRSAPEKKVLVRYIFFLMWGVMSPVERSS</sequence>
<dbReference type="EMBL" id="ODYU01002263">
    <property type="protein sequence ID" value="SOQ39519.1"/>
    <property type="molecule type" value="Genomic_DNA"/>
</dbReference>
<gene>
    <name evidence="2" type="ORF">SFRICE_018169</name>
</gene>
<evidence type="ECO:0000313" key="2">
    <source>
        <dbReference type="EMBL" id="SOQ39519.1"/>
    </source>
</evidence>
<reference evidence="2" key="1">
    <citation type="submission" date="2016-07" db="EMBL/GenBank/DDBJ databases">
        <authorList>
            <person name="Bretaudeau A."/>
        </authorList>
    </citation>
    <scope>NUCLEOTIDE SEQUENCE</scope>
    <source>
        <strain evidence="2">Rice</strain>
        <tissue evidence="2">Whole body</tissue>
    </source>
</reference>
<organism evidence="2">
    <name type="scientific">Spodoptera frugiperda</name>
    <name type="common">Fall armyworm</name>
    <dbReference type="NCBI Taxonomy" id="7108"/>
    <lineage>
        <taxon>Eukaryota</taxon>
        <taxon>Metazoa</taxon>
        <taxon>Ecdysozoa</taxon>
        <taxon>Arthropoda</taxon>
        <taxon>Hexapoda</taxon>
        <taxon>Insecta</taxon>
        <taxon>Pterygota</taxon>
        <taxon>Neoptera</taxon>
        <taxon>Endopterygota</taxon>
        <taxon>Lepidoptera</taxon>
        <taxon>Glossata</taxon>
        <taxon>Ditrysia</taxon>
        <taxon>Noctuoidea</taxon>
        <taxon>Noctuidae</taxon>
        <taxon>Amphipyrinae</taxon>
        <taxon>Spodoptera</taxon>
    </lineage>
</organism>